<feature type="domain" description="GH10" evidence="12">
    <location>
        <begin position="343"/>
        <end position="671"/>
    </location>
</feature>
<dbReference type="PRINTS" id="PR00134">
    <property type="entry name" value="GLHYDRLASE10"/>
</dbReference>
<keyword evidence="8" id="KW-0624">Polysaccharide degradation</keyword>
<dbReference type="SMART" id="SM01067">
    <property type="entry name" value="CBM_3"/>
    <property type="match status" value="3"/>
</dbReference>
<dbReference type="Pfam" id="PF02018">
    <property type="entry name" value="CBM_4_9"/>
    <property type="match status" value="2"/>
</dbReference>
<dbReference type="InterPro" id="IPR003305">
    <property type="entry name" value="CenC_carb-bd"/>
</dbReference>
<dbReference type="Pfam" id="PF00150">
    <property type="entry name" value="Cellulase"/>
    <property type="match status" value="1"/>
</dbReference>
<dbReference type="InterPro" id="IPR036966">
    <property type="entry name" value="CBM3_sf"/>
</dbReference>
<dbReference type="InterPro" id="IPR017853">
    <property type="entry name" value="GH"/>
</dbReference>
<dbReference type="EC" id="3.2.1.4" evidence="2"/>
<dbReference type="PROSITE" id="PS51760">
    <property type="entry name" value="GH10_2"/>
    <property type="match status" value="1"/>
</dbReference>
<dbReference type="SMART" id="SM00633">
    <property type="entry name" value="Glyco_10"/>
    <property type="match status" value="1"/>
</dbReference>
<dbReference type="PROSITE" id="PS00659">
    <property type="entry name" value="GLYCOSYL_HYDROL_F5"/>
    <property type="match status" value="1"/>
</dbReference>
<comment type="catalytic activity">
    <reaction evidence="1">
        <text>Endohydrolysis of (1-&gt;4)-beta-D-glucosidic linkages in cellulose, lichenin and cereal beta-D-glucans.</text>
        <dbReference type="EC" id="3.2.1.4"/>
    </reaction>
</comment>
<evidence type="ECO:0000256" key="1">
    <source>
        <dbReference type="ARBA" id="ARBA00000966"/>
    </source>
</evidence>
<name>A0ABY7BMB7_9FIRM</name>
<dbReference type="Gene3D" id="2.60.120.260">
    <property type="entry name" value="Galactose-binding domain-like"/>
    <property type="match status" value="2"/>
</dbReference>
<dbReference type="RefSeq" id="WP_045169841.1">
    <property type="nucleotide sequence ID" value="NZ_CP113865.1"/>
</dbReference>
<feature type="compositionally biased region" description="Low complexity" evidence="10">
    <location>
        <begin position="876"/>
        <end position="896"/>
    </location>
</feature>
<feature type="domain" description="CBM3" evidence="11">
    <location>
        <begin position="935"/>
        <end position="1085"/>
    </location>
</feature>
<feature type="active site" description="Nucleophile" evidence="9">
    <location>
        <position position="585"/>
    </location>
</feature>
<reference evidence="13" key="1">
    <citation type="submission" date="2022-12" db="EMBL/GenBank/DDBJ databases">
        <authorList>
            <person name="Bing R.G."/>
            <person name="Willard D.J."/>
            <person name="Manesh M.J.H."/>
            <person name="Laemthong T."/>
            <person name="Crosby J.R."/>
            <person name="Kelly R.M."/>
        </authorList>
    </citation>
    <scope>NUCLEOTIDE SEQUENCE</scope>
    <source>
        <strain evidence="13">DSM 8990</strain>
    </source>
</reference>
<dbReference type="InterPro" id="IPR008979">
    <property type="entry name" value="Galactose-bd-like_sf"/>
</dbReference>
<dbReference type="SUPFAM" id="SSF49384">
    <property type="entry name" value="Carbohydrate-binding domain"/>
    <property type="match status" value="3"/>
</dbReference>
<dbReference type="Gene3D" id="2.60.40.710">
    <property type="entry name" value="Endoglucanase-like"/>
    <property type="match status" value="3"/>
</dbReference>
<feature type="compositionally biased region" description="Pro residues" evidence="10">
    <location>
        <begin position="897"/>
        <end position="907"/>
    </location>
</feature>
<evidence type="ECO:0000256" key="2">
    <source>
        <dbReference type="ARBA" id="ARBA00012601"/>
    </source>
</evidence>
<dbReference type="InterPro" id="IPR001956">
    <property type="entry name" value="CBM3"/>
</dbReference>
<evidence type="ECO:0000313" key="13">
    <source>
        <dbReference type="EMBL" id="WAM33191.1"/>
    </source>
</evidence>
<evidence type="ECO:0000256" key="9">
    <source>
        <dbReference type="PROSITE-ProRule" id="PRU10061"/>
    </source>
</evidence>
<dbReference type="PROSITE" id="PS00591">
    <property type="entry name" value="GH10_1"/>
    <property type="match status" value="1"/>
</dbReference>
<dbReference type="Pfam" id="PF00331">
    <property type="entry name" value="Glyco_hydro_10"/>
    <property type="match status" value="1"/>
</dbReference>
<evidence type="ECO:0000256" key="6">
    <source>
        <dbReference type="ARBA" id="ARBA00023277"/>
    </source>
</evidence>
<keyword evidence="5" id="KW-0136">Cellulose degradation</keyword>
<accession>A0ABY7BMB7</accession>
<evidence type="ECO:0000259" key="11">
    <source>
        <dbReference type="PROSITE" id="PS51172"/>
    </source>
</evidence>
<dbReference type="Proteomes" id="UP001164909">
    <property type="component" value="Chromosome"/>
</dbReference>
<keyword evidence="14" id="KW-1185">Reference proteome</keyword>
<evidence type="ECO:0000313" key="14">
    <source>
        <dbReference type="Proteomes" id="UP001164909"/>
    </source>
</evidence>
<dbReference type="InterPro" id="IPR001547">
    <property type="entry name" value="Glyco_hydro_5"/>
</dbReference>
<dbReference type="SUPFAM" id="SSF51445">
    <property type="entry name" value="(Trans)glycosidases"/>
    <property type="match status" value="2"/>
</dbReference>
<dbReference type="PANTHER" id="PTHR35923:SF2">
    <property type="entry name" value="ENDOGLUCANASE"/>
    <property type="match status" value="1"/>
</dbReference>
<proteinExistence type="predicted"/>
<dbReference type="SUPFAM" id="SSF49785">
    <property type="entry name" value="Galactose-binding domain-like"/>
    <property type="match status" value="2"/>
</dbReference>
<dbReference type="PANTHER" id="PTHR35923">
    <property type="entry name" value="MAJOR EXTRACELLULAR ENDOGLUCANASE"/>
    <property type="match status" value="1"/>
</dbReference>
<keyword evidence="4" id="KW-0378">Hydrolase</keyword>
<keyword evidence="3" id="KW-0677">Repeat</keyword>
<dbReference type="Pfam" id="PF00942">
    <property type="entry name" value="CBM_3"/>
    <property type="match status" value="3"/>
</dbReference>
<evidence type="ECO:0000256" key="4">
    <source>
        <dbReference type="ARBA" id="ARBA00022801"/>
    </source>
</evidence>
<evidence type="ECO:0000256" key="5">
    <source>
        <dbReference type="ARBA" id="ARBA00023001"/>
    </source>
</evidence>
<feature type="domain" description="CBM3" evidence="11">
    <location>
        <begin position="1086"/>
        <end position="1236"/>
    </location>
</feature>
<dbReference type="InterPro" id="IPR031158">
    <property type="entry name" value="GH10_AS"/>
</dbReference>
<feature type="region of interest" description="Disordered" evidence="10">
    <location>
        <begin position="873"/>
        <end position="915"/>
    </location>
</feature>
<feature type="region of interest" description="Disordered" evidence="10">
    <location>
        <begin position="1228"/>
        <end position="1321"/>
    </location>
</feature>
<dbReference type="InterPro" id="IPR008965">
    <property type="entry name" value="CBM2/CBM3_carb-bd_dom_sf"/>
</dbReference>
<feature type="compositionally biased region" description="Pro residues" evidence="10">
    <location>
        <begin position="1248"/>
        <end position="1270"/>
    </location>
</feature>
<keyword evidence="7" id="KW-0326">Glycosidase</keyword>
<evidence type="ECO:0000256" key="3">
    <source>
        <dbReference type="ARBA" id="ARBA00022737"/>
    </source>
</evidence>
<organism evidence="13 14">
    <name type="scientific">Caldicellulosiruptor morganii</name>
    <dbReference type="NCBI Taxonomy" id="1387555"/>
    <lineage>
        <taxon>Bacteria</taxon>
        <taxon>Bacillati</taxon>
        <taxon>Bacillota</taxon>
        <taxon>Bacillota incertae sedis</taxon>
        <taxon>Caldicellulosiruptorales</taxon>
        <taxon>Caldicellulosiruptoraceae</taxon>
        <taxon>Caldicellulosiruptor</taxon>
    </lineage>
</organism>
<dbReference type="EMBL" id="CP113865">
    <property type="protein sequence ID" value="WAM33191.1"/>
    <property type="molecule type" value="Genomic_DNA"/>
</dbReference>
<feature type="region of interest" description="Disordered" evidence="10">
    <location>
        <begin position="688"/>
        <end position="724"/>
    </location>
</feature>
<sequence>MKKRVISILSLLFFLINTLVGTLIFHQEAKAAAYTVDFEGTDTLSFFAYGKSNIAVDMSNAYNGKSSIRVSNRSSIWDGVAVDVKNIMNNGTTWVVSAYVKHSYQKPVAFGISAVYDDGSGVKSTLIGEVVAIPNYWKKIVGKWTPNISNVRNLLIVVHTIVESGVDYNVDYIQIMDDNSYLSNAVTFSSGFESGTTEGWQARGSGVTVKPDSVVAYNGKYSLYVSGRTSNWHGAQIPVDTILEQGKVYKISVWVYQNSGSTQKMSLTMQRRFATDPSTSYENLIYNRDVPSNTWVELSGSYSIPAGVTVSELLLYVEAQNANLAFWVDDLKIYDLSKLAEPEWEIPSLIEKYKDYFKVGVALSYKSIASDTEKKMVLKHFNSITAGNEMKPSELLISENNYNFSKADEFVNFATSNNIAIRGHTLVWHEQTPDWFFKDANGNTLSKDALLSRLKQYIYTVVGRYKGKVYAWDVVNEAIDESQGNGFRRSNWYNICGPEYIEKAFIWAHEADPDAKLFYNDYNTENSQKRQFIYNMIKSLKEKGVPIHGIGLQCHINLDWPSISEIENTIKLFSSIPGLEIHITELDMSFYQWGSSTSYSTPPRDLLIKQAMRYKELFDLFKKYNVITNVTFWGLKDDYSWLSQNFGKSDYPLLFDENYKSKYAFWSLIEPTVVPVNSTLPAPPAIQVPTPTSTPTPTATPTPTVSVTPTPTPTPTGAPGTGSGFKVLYKNNETSASAASIRPWFKIVNGGSSSVDLSRVKIRYWYTVDGDKPQSAVCDWAQIGASNVTFNFVKLSSAVSGADYYLEVGFSSGAGQLQPGKDTGDIQVRFNKNDWSNYNQADDWSWMQSMTNYGENTKVTLYVDGVLVWGQEPGGATPAPTSTATPTPTPTVTSTPTPTPTPTPTATPTPTVSVMPTPAPTASPAGGSYWTPSESYGALKVWYANGNLSSTTNVLNPKIKIENVGTTAVDLSRVKVRYWYTIDGEATQSVSVASSINPAYIDVKFVKLRANAGGADYYVEVGFKSGAGVLAAGQSTKEIRLSIQKSSGSYNQSNDYSVRSVTSYIENEKVTGYIDDVLVWGKEPSRNAQIKVWYANGNLSSTTNVLNPKIKIENVGTTAVDLSRVKVRYWYTIDGEATQSVSVASSINPAYIDVKFVKLGANAGGADYYVEVGFKSGAGVLAAGQSTKEIRLSIQKSSGSYNQSNDYSVRSVTSYIENEKVTGYIDDAIVRGKEPSRGTKPAGGVTPTPAPTPTATPTPTPTTTPTPTPTPTVTVTPTSTPTPVSSSTPTPTATPTPTPSITITPAPTATPTPTPSVTDDTNDDWLFAQGNKIVDKDGKPVWLTGVNWFGFNTGTNVFDGVWSCNLKNALAEIANRGFNLLRVPISAELILNWSKGIYPKPNINYYVNPELEGLTSLEVFDFVVKTCKEVGLKIMLDIHSAKTDAMGHIYPVWYTDTITPEDYYKACEWITERYKNDDTIVAFDLKNEPHGKPWQDSVFAKWDNSTDINNWKYAAETCAKRILAKNPNMLIVIEGIEAYPKDDVTWTSKSSSDYYSTWWGGNLRGVKKYPINLGQYQNKVVYSPHDYGPLVYQQPWFYPGFTKETLYNDCWRDNWAYIMDNGIAPLLIGEWGGYLDGGDNEKWMTYLRDYIIENHIHHTFWCYNANSGDTGGLVGYDFTTWDEQKYNFLKPALWQDSKGRFVGLDHKRPLGTNGKNINITIYYQNGEKPPVPKN</sequence>
<dbReference type="PROSITE" id="PS51172">
    <property type="entry name" value="CBM3"/>
    <property type="match status" value="3"/>
</dbReference>
<feature type="compositionally biased region" description="Pro residues" evidence="10">
    <location>
        <begin position="688"/>
        <end position="700"/>
    </location>
</feature>
<evidence type="ECO:0000256" key="10">
    <source>
        <dbReference type="SAM" id="MobiDB-lite"/>
    </source>
</evidence>
<dbReference type="InterPro" id="IPR001000">
    <property type="entry name" value="GH10_dom"/>
</dbReference>
<dbReference type="Gene3D" id="3.20.20.80">
    <property type="entry name" value="Glycosidases"/>
    <property type="match status" value="2"/>
</dbReference>
<evidence type="ECO:0000259" key="12">
    <source>
        <dbReference type="PROSITE" id="PS51760"/>
    </source>
</evidence>
<evidence type="ECO:0000256" key="8">
    <source>
        <dbReference type="ARBA" id="ARBA00023326"/>
    </source>
</evidence>
<feature type="domain" description="CBM3" evidence="11">
    <location>
        <begin position="721"/>
        <end position="874"/>
    </location>
</feature>
<gene>
    <name evidence="13" type="ORF">OTK00_001670</name>
</gene>
<keyword evidence="6" id="KW-0119">Carbohydrate metabolism</keyword>
<dbReference type="InterPro" id="IPR018087">
    <property type="entry name" value="Glyco_hydro_5_CS"/>
</dbReference>
<feature type="compositionally biased region" description="Low complexity" evidence="10">
    <location>
        <begin position="1271"/>
        <end position="1291"/>
    </location>
</feature>
<evidence type="ECO:0000256" key="7">
    <source>
        <dbReference type="ARBA" id="ARBA00023295"/>
    </source>
</evidence>
<feature type="compositionally biased region" description="Basic and acidic residues" evidence="10">
    <location>
        <begin position="1228"/>
        <end position="1237"/>
    </location>
</feature>
<protein>
    <recommendedName>
        <fullName evidence="2">cellulase</fullName>
        <ecNumber evidence="2">3.2.1.4</ecNumber>
    </recommendedName>
</protein>